<proteinExistence type="predicted"/>
<evidence type="ECO:0000256" key="1">
    <source>
        <dbReference type="SAM" id="MobiDB-lite"/>
    </source>
</evidence>
<dbReference type="AlphaFoldDB" id="A0A370PG09"/>
<keyword evidence="3" id="KW-1185">Reference proteome</keyword>
<feature type="region of interest" description="Disordered" evidence="1">
    <location>
        <begin position="128"/>
        <end position="154"/>
    </location>
</feature>
<evidence type="ECO:0000313" key="2">
    <source>
        <dbReference type="EMBL" id="RDK41118.1"/>
    </source>
</evidence>
<name>A0A370PG09_ASPPH</name>
<reference evidence="2 3" key="1">
    <citation type="submission" date="2018-07" db="EMBL/GenBank/DDBJ databases">
        <title>Section-level genome sequencing of Aspergillus section Nigri to investigate inter- and intra-species variation.</title>
        <authorList>
            <consortium name="DOE Joint Genome Institute"/>
            <person name="Vesth T.C."/>
            <person name="Nybo J.L."/>
            <person name="Theobald S."/>
            <person name="Frisvad J.C."/>
            <person name="Larsen T.O."/>
            <person name="Nielsen K.F."/>
            <person name="Hoof J.B."/>
            <person name="Brandl J."/>
            <person name="Salamov A."/>
            <person name="Riley R."/>
            <person name="Gladden J.M."/>
            <person name="Phatale P."/>
            <person name="Nielsen M.T."/>
            <person name="Lyhne E.K."/>
            <person name="Kogle M.E."/>
            <person name="Strasser K."/>
            <person name="McDonnell E."/>
            <person name="Barry K."/>
            <person name="Clum A."/>
            <person name="Chen C."/>
            <person name="Nolan M."/>
            <person name="Sandor L."/>
            <person name="Kuo A."/>
            <person name="Lipzen A."/>
            <person name="Hainaut M."/>
            <person name="Drula E."/>
            <person name="Tsang A."/>
            <person name="Magnuson J.K."/>
            <person name="Henrissat B."/>
            <person name="Wiebenga A."/>
            <person name="Simmons B.A."/>
            <person name="Makela M.R."/>
            <person name="De vries R.P."/>
            <person name="Grigoriev I.V."/>
            <person name="Mortensen U.H."/>
            <person name="Baker S.E."/>
            <person name="Andersen M.R."/>
        </authorList>
    </citation>
    <scope>NUCLEOTIDE SEQUENCE [LARGE SCALE GENOMIC DNA]</scope>
    <source>
        <strain evidence="2 3">ATCC 13157</strain>
    </source>
</reference>
<gene>
    <name evidence="2" type="ORF">M752DRAFT_267417</name>
</gene>
<protein>
    <submittedName>
        <fullName evidence="2">Uncharacterized protein</fullName>
    </submittedName>
</protein>
<evidence type="ECO:0000313" key="3">
    <source>
        <dbReference type="Proteomes" id="UP000254937"/>
    </source>
</evidence>
<accession>A0A370PG09</accession>
<sequence>MYNEYQSPKSRSRWFHIDGKVQKSHRLFYQKRTICSEDYYIQNPQILLTSRYFKSRIGTFKKFPDLDSTVFVADELVRPAAGGGAAEWVEKRVIAASLLAAKTARALYHFRKRSCPVGLELPTKETMVGLMGQGPHPTRKGSRKSGQAAPEEIL</sequence>
<organism evidence="2 3">
    <name type="scientific">Aspergillus phoenicis ATCC 13157</name>
    <dbReference type="NCBI Taxonomy" id="1353007"/>
    <lineage>
        <taxon>Eukaryota</taxon>
        <taxon>Fungi</taxon>
        <taxon>Dikarya</taxon>
        <taxon>Ascomycota</taxon>
        <taxon>Pezizomycotina</taxon>
        <taxon>Eurotiomycetes</taxon>
        <taxon>Eurotiomycetidae</taxon>
        <taxon>Eurotiales</taxon>
        <taxon>Aspergillaceae</taxon>
        <taxon>Aspergillus</taxon>
    </lineage>
</organism>
<dbReference type="EMBL" id="KZ851856">
    <property type="protein sequence ID" value="RDK41118.1"/>
    <property type="molecule type" value="Genomic_DNA"/>
</dbReference>
<dbReference type="Proteomes" id="UP000254937">
    <property type="component" value="Unassembled WGS sequence"/>
</dbReference>